<dbReference type="Pfam" id="PF11362">
    <property type="entry name" value="DUF3161"/>
    <property type="match status" value="1"/>
</dbReference>
<dbReference type="AlphaFoldDB" id="L1JZR2"/>
<evidence type="ECO:0000313" key="4">
    <source>
        <dbReference type="Proteomes" id="UP000011087"/>
    </source>
</evidence>
<dbReference type="STRING" id="905079.L1JZR2"/>
<organism evidence="2">
    <name type="scientific">Guillardia theta (strain CCMP2712)</name>
    <name type="common">Cryptophyte</name>
    <dbReference type="NCBI Taxonomy" id="905079"/>
    <lineage>
        <taxon>Eukaryota</taxon>
        <taxon>Cryptophyceae</taxon>
        <taxon>Pyrenomonadales</taxon>
        <taxon>Geminigeraceae</taxon>
        <taxon>Guillardia</taxon>
    </lineage>
</organism>
<keyword evidence="4" id="KW-1185">Reference proteome</keyword>
<dbReference type="PaxDb" id="55529-EKX53613"/>
<dbReference type="HOGENOM" id="CLU_1237060_0_0_1"/>
<dbReference type="GeneID" id="17310496"/>
<name>L1JZR2_GUITC</name>
<reference evidence="4" key="2">
    <citation type="submission" date="2012-11" db="EMBL/GenBank/DDBJ databases">
        <authorList>
            <person name="Kuo A."/>
            <person name="Curtis B.A."/>
            <person name="Tanifuji G."/>
            <person name="Burki F."/>
            <person name="Gruber A."/>
            <person name="Irimia M."/>
            <person name="Maruyama S."/>
            <person name="Arias M.C."/>
            <person name="Ball S.G."/>
            <person name="Gile G.H."/>
            <person name="Hirakawa Y."/>
            <person name="Hopkins J.F."/>
            <person name="Rensing S.A."/>
            <person name="Schmutz J."/>
            <person name="Symeonidi A."/>
            <person name="Elias M."/>
            <person name="Eveleigh R.J."/>
            <person name="Herman E.K."/>
            <person name="Klute M.J."/>
            <person name="Nakayama T."/>
            <person name="Obornik M."/>
            <person name="Reyes-Prieto A."/>
            <person name="Armbrust E.V."/>
            <person name="Aves S.J."/>
            <person name="Beiko R.G."/>
            <person name="Coutinho P."/>
            <person name="Dacks J.B."/>
            <person name="Durnford D.G."/>
            <person name="Fast N.M."/>
            <person name="Green B.R."/>
            <person name="Grisdale C."/>
            <person name="Hempe F."/>
            <person name="Henrissat B."/>
            <person name="Hoppner M.P."/>
            <person name="Ishida K.-I."/>
            <person name="Kim E."/>
            <person name="Koreny L."/>
            <person name="Kroth P.G."/>
            <person name="Liu Y."/>
            <person name="Malik S.-B."/>
            <person name="Maier U.G."/>
            <person name="McRose D."/>
            <person name="Mock T."/>
            <person name="Neilson J.A."/>
            <person name="Onodera N.T."/>
            <person name="Poole A.M."/>
            <person name="Pritham E.J."/>
            <person name="Richards T.A."/>
            <person name="Rocap G."/>
            <person name="Roy S.W."/>
            <person name="Sarai C."/>
            <person name="Schaack S."/>
            <person name="Shirato S."/>
            <person name="Slamovits C.H."/>
            <person name="Spencer D.F."/>
            <person name="Suzuki S."/>
            <person name="Worden A.Z."/>
            <person name="Zauner S."/>
            <person name="Barry K."/>
            <person name="Bell C."/>
            <person name="Bharti A.K."/>
            <person name="Crow J.A."/>
            <person name="Grimwood J."/>
            <person name="Kramer R."/>
            <person name="Lindquist E."/>
            <person name="Lucas S."/>
            <person name="Salamov A."/>
            <person name="McFadden G.I."/>
            <person name="Lane C.E."/>
            <person name="Keeling P.J."/>
            <person name="Gray M.W."/>
            <person name="Grigoriev I.V."/>
            <person name="Archibald J.M."/>
        </authorList>
    </citation>
    <scope>NUCLEOTIDE SEQUENCE</scope>
    <source>
        <strain evidence="4">CCMP2712</strain>
    </source>
</reference>
<accession>L1JZR2</accession>
<dbReference type="OrthoDB" id="193920at2759"/>
<feature type="compositionally biased region" description="Gly residues" evidence="1">
    <location>
        <begin position="96"/>
        <end position="109"/>
    </location>
</feature>
<dbReference type="RefSeq" id="XP_005840593.1">
    <property type="nucleotide sequence ID" value="XM_005840536.1"/>
</dbReference>
<dbReference type="Proteomes" id="UP000011087">
    <property type="component" value="Unassembled WGS sequence"/>
</dbReference>
<feature type="region of interest" description="Disordered" evidence="1">
    <location>
        <begin position="90"/>
        <end position="128"/>
    </location>
</feature>
<gene>
    <name evidence="2" type="ORF">GUITHDRAFT_100597</name>
</gene>
<evidence type="ECO:0000313" key="3">
    <source>
        <dbReference type="EnsemblProtists" id="EKX53613"/>
    </source>
</evidence>
<dbReference type="KEGG" id="gtt:GUITHDRAFT_100597"/>
<evidence type="ECO:0000313" key="2">
    <source>
        <dbReference type="EMBL" id="EKX53613.1"/>
    </source>
</evidence>
<dbReference type="eggNOG" id="ENOG502SD51">
    <property type="taxonomic scope" value="Eukaryota"/>
</dbReference>
<reference evidence="3" key="3">
    <citation type="submission" date="2015-06" db="UniProtKB">
        <authorList>
            <consortium name="EnsemblProtists"/>
        </authorList>
    </citation>
    <scope>IDENTIFICATION</scope>
</reference>
<dbReference type="EMBL" id="JH992969">
    <property type="protein sequence ID" value="EKX53613.1"/>
    <property type="molecule type" value="Genomic_DNA"/>
</dbReference>
<reference evidence="2 4" key="1">
    <citation type="journal article" date="2012" name="Nature">
        <title>Algal genomes reveal evolutionary mosaicism and the fate of nucleomorphs.</title>
        <authorList>
            <consortium name="DOE Joint Genome Institute"/>
            <person name="Curtis B.A."/>
            <person name="Tanifuji G."/>
            <person name="Burki F."/>
            <person name="Gruber A."/>
            <person name="Irimia M."/>
            <person name="Maruyama S."/>
            <person name="Arias M.C."/>
            <person name="Ball S.G."/>
            <person name="Gile G.H."/>
            <person name="Hirakawa Y."/>
            <person name="Hopkins J.F."/>
            <person name="Kuo A."/>
            <person name="Rensing S.A."/>
            <person name="Schmutz J."/>
            <person name="Symeonidi A."/>
            <person name="Elias M."/>
            <person name="Eveleigh R.J."/>
            <person name="Herman E.K."/>
            <person name="Klute M.J."/>
            <person name="Nakayama T."/>
            <person name="Obornik M."/>
            <person name="Reyes-Prieto A."/>
            <person name="Armbrust E.V."/>
            <person name="Aves S.J."/>
            <person name="Beiko R.G."/>
            <person name="Coutinho P."/>
            <person name="Dacks J.B."/>
            <person name="Durnford D.G."/>
            <person name="Fast N.M."/>
            <person name="Green B.R."/>
            <person name="Grisdale C.J."/>
            <person name="Hempel F."/>
            <person name="Henrissat B."/>
            <person name="Hoppner M.P."/>
            <person name="Ishida K."/>
            <person name="Kim E."/>
            <person name="Koreny L."/>
            <person name="Kroth P.G."/>
            <person name="Liu Y."/>
            <person name="Malik S.B."/>
            <person name="Maier U.G."/>
            <person name="McRose D."/>
            <person name="Mock T."/>
            <person name="Neilson J.A."/>
            <person name="Onodera N.T."/>
            <person name="Poole A.M."/>
            <person name="Pritham E.J."/>
            <person name="Richards T.A."/>
            <person name="Rocap G."/>
            <person name="Roy S.W."/>
            <person name="Sarai C."/>
            <person name="Schaack S."/>
            <person name="Shirato S."/>
            <person name="Slamovits C.H."/>
            <person name="Spencer D.F."/>
            <person name="Suzuki S."/>
            <person name="Worden A.Z."/>
            <person name="Zauner S."/>
            <person name="Barry K."/>
            <person name="Bell C."/>
            <person name="Bharti A.K."/>
            <person name="Crow J.A."/>
            <person name="Grimwood J."/>
            <person name="Kramer R."/>
            <person name="Lindquist E."/>
            <person name="Lucas S."/>
            <person name="Salamov A."/>
            <person name="McFadden G.I."/>
            <person name="Lane C.E."/>
            <person name="Keeling P.J."/>
            <person name="Gray M.W."/>
            <person name="Grigoriev I.V."/>
            <person name="Archibald J.M."/>
        </authorList>
    </citation>
    <scope>NUCLEOTIDE SEQUENCE</scope>
    <source>
        <strain evidence="2 4">CCMP2712</strain>
    </source>
</reference>
<proteinExistence type="predicted"/>
<evidence type="ECO:0000256" key="1">
    <source>
        <dbReference type="SAM" id="MobiDB-lite"/>
    </source>
</evidence>
<sequence length="224" mass="24440">MLARQKLLDSAKQQQGMNRALKQMCETADVPIACTDAQDIFSSFSSKLNDWSKDNMKRYESMRNDLALIASEDLDMEVLTTMSTHLAVEEIPADDGLGGKGGGGGGGGDQENENPNATPCDEAPAGEVKKQKPTHYITEEEFLSVSNVVRGRCKLDECNTLLDVILAHCRKTKSSHPISTVELVKIGARVTGQTGGSRLATLRSLKRIEISKEGVQLSSKWFPR</sequence>
<protein>
    <submittedName>
        <fullName evidence="2 3">Uncharacterized protein</fullName>
    </submittedName>
</protein>
<dbReference type="EnsemblProtists" id="EKX53613">
    <property type="protein sequence ID" value="EKX53613"/>
    <property type="gene ID" value="GUITHDRAFT_100597"/>
</dbReference>